<dbReference type="InterPro" id="IPR038021">
    <property type="entry name" value="Putative_hydro-lyase"/>
</dbReference>
<dbReference type="Gene3D" id="3.40.1640.10">
    <property type="entry name" value="PSTPO5379-like"/>
    <property type="match status" value="1"/>
</dbReference>
<organism evidence="3 4">
    <name type="scientific">[Torrubiella] hemipterigena</name>
    <dbReference type="NCBI Taxonomy" id="1531966"/>
    <lineage>
        <taxon>Eukaryota</taxon>
        <taxon>Fungi</taxon>
        <taxon>Dikarya</taxon>
        <taxon>Ascomycota</taxon>
        <taxon>Pezizomycotina</taxon>
        <taxon>Sordariomycetes</taxon>
        <taxon>Hypocreomycetidae</taxon>
        <taxon>Hypocreales</taxon>
        <taxon>Clavicipitaceae</taxon>
        <taxon>Clavicipitaceae incertae sedis</taxon>
        <taxon>'Torrubiella' clade</taxon>
    </lineage>
</organism>
<evidence type="ECO:0000256" key="2">
    <source>
        <dbReference type="ARBA" id="ARBA00023239"/>
    </source>
</evidence>
<accession>A0A0A1SWA2</accession>
<dbReference type="HOGENOM" id="CLU_059759_1_0_1"/>
<reference evidence="3 4" key="1">
    <citation type="journal article" date="2015" name="Genome Announc.">
        <title>Draft Genome Sequence and Gene Annotation of the Entomopathogenic Fungus Verticillium hemipterigenum.</title>
        <authorList>
            <person name="Horn F."/>
            <person name="Habel A."/>
            <person name="Scharf D.H."/>
            <person name="Dworschak J."/>
            <person name="Brakhage A.A."/>
            <person name="Guthke R."/>
            <person name="Hertweck C."/>
            <person name="Linde J."/>
        </authorList>
    </citation>
    <scope>NUCLEOTIDE SEQUENCE [LARGE SCALE GENOMIC DNA]</scope>
</reference>
<protein>
    <recommendedName>
        <fullName evidence="5">DUF1445 domain-containing protein</fullName>
    </recommendedName>
</protein>
<dbReference type="EMBL" id="CDHN01000001">
    <property type="protein sequence ID" value="CEJ82551.1"/>
    <property type="molecule type" value="Genomic_DNA"/>
</dbReference>
<dbReference type="PANTHER" id="PTHR32022:SF10">
    <property type="entry name" value="D-GLUTAMATE CYCLASE, MITOCHONDRIAL"/>
    <property type="match status" value="1"/>
</dbReference>
<dbReference type="STRING" id="1531966.A0A0A1SWA2"/>
<dbReference type="GO" id="GO:0006536">
    <property type="term" value="P:glutamate metabolic process"/>
    <property type="evidence" value="ECO:0007669"/>
    <property type="project" value="TreeGrafter"/>
</dbReference>
<proteinExistence type="inferred from homology"/>
<gene>
    <name evidence="3" type="ORF">VHEMI02610</name>
</gene>
<evidence type="ECO:0008006" key="5">
    <source>
        <dbReference type="Google" id="ProtNLM"/>
    </source>
</evidence>
<dbReference type="Pfam" id="PF07286">
    <property type="entry name" value="D-Glu_cyclase"/>
    <property type="match status" value="1"/>
</dbReference>
<dbReference type="Proteomes" id="UP000039046">
    <property type="component" value="Unassembled WGS sequence"/>
</dbReference>
<dbReference type="InterPro" id="IPR009906">
    <property type="entry name" value="D-Glu_cyclase"/>
</dbReference>
<dbReference type="OrthoDB" id="10262538at2759"/>
<dbReference type="SUPFAM" id="SSF160920">
    <property type="entry name" value="PSTPO5379-like"/>
    <property type="match status" value="1"/>
</dbReference>
<name>A0A0A1SWA2_9HYPO</name>
<evidence type="ECO:0000256" key="1">
    <source>
        <dbReference type="ARBA" id="ARBA00007896"/>
    </source>
</evidence>
<evidence type="ECO:0000313" key="3">
    <source>
        <dbReference type="EMBL" id="CEJ82551.1"/>
    </source>
</evidence>
<dbReference type="Gene3D" id="3.30.2040.10">
    <property type="entry name" value="PSTPO5379-like domain"/>
    <property type="match status" value="1"/>
</dbReference>
<dbReference type="AlphaFoldDB" id="A0A0A1SWA2"/>
<dbReference type="PANTHER" id="PTHR32022">
    <property type="entry name" value="D-GLUTAMATE CYCLASE, MITOCHONDRIAL"/>
    <property type="match status" value="1"/>
</dbReference>
<dbReference type="FunFam" id="3.30.2040.10:FF:000001">
    <property type="entry name" value="D-glutamate cyclase, mitochondrial"/>
    <property type="match status" value="1"/>
</dbReference>
<comment type="similarity">
    <text evidence="1">Belongs to the D-glutamate cyclase family.</text>
</comment>
<evidence type="ECO:0000313" key="4">
    <source>
        <dbReference type="Proteomes" id="UP000039046"/>
    </source>
</evidence>
<keyword evidence="2" id="KW-0456">Lyase</keyword>
<sequence length="318" mass="34487">MLDLATYTGQEVRLKARSNEICRPTSGVARGYIQANVVVLPSEYADDFRRLCARNPVPCPLLAESYRIGSFNQVKSYVEGVSGHALLASGLDLRQDLPRYNVYKDGVLHKSHTTDITAEWTDNYVAFLIGCSYSFETALADAGLPPPAMVHGRNCAMYRTNIALCPAGRFTGSTFVVSMRSYKRRDIELVRNITSRFGATHGEPVAWGWDGMKNIGIDNVDEPVWGDAPLAMNGEPLGRFQGTAGEDDEVPVFWACGVTPQEAVMRAGLPGTVMSHAPGYMLLLDIKDEAILTPPIIRGFGGFQASADDEDGSGGSAD</sequence>
<keyword evidence="4" id="KW-1185">Reference proteome</keyword>
<dbReference type="GO" id="GO:0047820">
    <property type="term" value="F:D-glutamate cyclase activity"/>
    <property type="evidence" value="ECO:0007669"/>
    <property type="project" value="TreeGrafter"/>
</dbReference>